<dbReference type="SUPFAM" id="SSF46785">
    <property type="entry name" value="Winged helix' DNA-binding domain"/>
    <property type="match status" value="1"/>
</dbReference>
<dbReference type="KEGG" id="fiy:BN1229_v1_0125"/>
<evidence type="ECO:0000313" key="3">
    <source>
        <dbReference type="EMBL" id="CPR14916.1"/>
    </source>
</evidence>
<protein>
    <submittedName>
        <fullName evidence="3">NAD regulator</fullName>
    </submittedName>
</protein>
<feature type="region of interest" description="Disordered" evidence="1">
    <location>
        <begin position="1"/>
        <end position="21"/>
    </location>
</feature>
<dbReference type="EMBL" id="LN829119">
    <property type="protein sequence ID" value="CPR14916.1"/>
    <property type="molecule type" value="Genomic_DNA"/>
</dbReference>
<feature type="domain" description="NrtR DNA-binding winged helix" evidence="2">
    <location>
        <begin position="272"/>
        <end position="332"/>
    </location>
</feature>
<reference evidence="4" key="1">
    <citation type="submission" date="2015-02" db="EMBL/GenBank/DDBJ databases">
        <authorList>
            <person name="Chooi Y.-H."/>
        </authorList>
    </citation>
    <scope>NUCLEOTIDE SEQUENCE [LARGE SCALE GENOMIC DNA]</scope>
    <source>
        <strain evidence="4">strain Y</strain>
    </source>
</reference>
<dbReference type="CDD" id="cd18873">
    <property type="entry name" value="NUDIX_NadM_like"/>
    <property type="match status" value="1"/>
</dbReference>
<accession>A0A0D6J9W9</accession>
<dbReference type="InterPro" id="IPR015797">
    <property type="entry name" value="NUDIX_hydrolase-like_dom_sf"/>
</dbReference>
<dbReference type="AlphaFoldDB" id="A0A0D6J9W9"/>
<sequence>MTSQANLRHPEMPTSVPRGPLRTSMHLEQSTVEIELNAAIIAVTNDEPVVLTVKDAADAAGATEGLPFGPFSPIDHRTLEIGLRSWVADQTGLELGYVEQLYTFGDRGRHAQVGDTRPPVVSIGYLALTRALQAEGLQSGIWRSWYHFFPWEDWRKGRPEILDSVMEPELRRWAQSNQGRPSSARPLDRNQRIRVCFGFDGVAWDEEKVLERLELLYEAGLLAEAHRDRPEAASLMNVPERTLGSPMRFDHRRILATAIGRVRAKIKYRPVIFELMPDEFTLFELQKTVEAILGPHLHKQNFRRLVESAGLVEPTGQMKTRTGGRPAKLFSFRREVLLERPAPGVRVKPQRV</sequence>
<organism evidence="3 4">
    <name type="scientific">Candidatus Filomicrobium marinum</name>
    <dbReference type="NCBI Taxonomy" id="1608628"/>
    <lineage>
        <taxon>Bacteria</taxon>
        <taxon>Pseudomonadati</taxon>
        <taxon>Pseudomonadota</taxon>
        <taxon>Alphaproteobacteria</taxon>
        <taxon>Hyphomicrobiales</taxon>
        <taxon>Hyphomicrobiaceae</taxon>
        <taxon>Filomicrobium</taxon>
    </lineage>
</organism>
<evidence type="ECO:0000313" key="4">
    <source>
        <dbReference type="Proteomes" id="UP000033187"/>
    </source>
</evidence>
<dbReference type="InterPro" id="IPR036388">
    <property type="entry name" value="WH-like_DNA-bd_sf"/>
</dbReference>
<gene>
    <name evidence="3" type="ORF">YBN1229_v1_0125</name>
</gene>
<dbReference type="FunFam" id="1.10.10.10:FF:000611">
    <property type="entry name" value="Transcriptional repressor of nicotinamide riboside utilization NrtR"/>
    <property type="match status" value="1"/>
</dbReference>
<dbReference type="Gene3D" id="3.90.79.10">
    <property type="entry name" value="Nucleoside Triphosphate Pyrophosphohydrolase"/>
    <property type="match status" value="1"/>
</dbReference>
<dbReference type="Proteomes" id="UP000033187">
    <property type="component" value="Chromosome 1"/>
</dbReference>
<dbReference type="Gene3D" id="1.10.10.10">
    <property type="entry name" value="Winged helix-like DNA-binding domain superfamily/Winged helix DNA-binding domain"/>
    <property type="match status" value="1"/>
</dbReference>
<name>A0A0D6J9W9_9HYPH</name>
<evidence type="ECO:0000256" key="1">
    <source>
        <dbReference type="SAM" id="MobiDB-lite"/>
    </source>
</evidence>
<dbReference type="Pfam" id="PF21906">
    <property type="entry name" value="WHD_NrtR"/>
    <property type="match status" value="1"/>
</dbReference>
<dbReference type="InterPro" id="IPR036390">
    <property type="entry name" value="WH_DNA-bd_sf"/>
</dbReference>
<evidence type="ECO:0000259" key="2">
    <source>
        <dbReference type="Pfam" id="PF21906"/>
    </source>
</evidence>
<dbReference type="InterPro" id="IPR011213">
    <property type="entry name" value="NMN_biosyn"/>
</dbReference>
<proteinExistence type="predicted"/>
<dbReference type="SUPFAM" id="SSF55811">
    <property type="entry name" value="Nudix"/>
    <property type="match status" value="1"/>
</dbReference>
<dbReference type="KEGG" id="fil:BN1229_v1_0122"/>
<dbReference type="InterPro" id="IPR054105">
    <property type="entry name" value="WHD_NrtR"/>
</dbReference>
<dbReference type="PIRSF" id="PIRSF019423">
    <property type="entry name" value="NMN_biosyn"/>
    <property type="match status" value="1"/>
</dbReference>
<keyword evidence="4" id="KW-1185">Reference proteome</keyword>